<dbReference type="Pfam" id="PF18741">
    <property type="entry name" value="MTES_1575"/>
    <property type="match status" value="1"/>
</dbReference>
<keyword evidence="3" id="KW-0378">Hydrolase</keyword>
<evidence type="ECO:0000313" key="9">
    <source>
        <dbReference type="EMBL" id="GGM42426.1"/>
    </source>
</evidence>
<feature type="domain" description="DNA2/NAM7 helicase helicase" evidence="6">
    <location>
        <begin position="1028"/>
        <end position="1072"/>
    </location>
</feature>
<evidence type="ECO:0000259" key="6">
    <source>
        <dbReference type="Pfam" id="PF13086"/>
    </source>
</evidence>
<feature type="domain" description="Restriction endonuclease type II-like" evidence="8">
    <location>
        <begin position="1331"/>
        <end position="1424"/>
    </location>
</feature>
<dbReference type="InterPro" id="IPR050534">
    <property type="entry name" value="Coronavir_polyprotein_1ab"/>
</dbReference>
<keyword evidence="10" id="KW-1185">Reference proteome</keyword>
<evidence type="ECO:0000256" key="3">
    <source>
        <dbReference type="ARBA" id="ARBA00022801"/>
    </source>
</evidence>
<comment type="caution">
    <text evidence="9">The sequence shown here is derived from an EMBL/GenBank/DDBJ whole genome shotgun (WGS) entry which is preliminary data.</text>
</comment>
<evidence type="ECO:0000256" key="4">
    <source>
        <dbReference type="ARBA" id="ARBA00022806"/>
    </source>
</evidence>
<dbReference type="OrthoDB" id="9757917at2"/>
<evidence type="ECO:0000259" key="7">
    <source>
        <dbReference type="Pfam" id="PF13087"/>
    </source>
</evidence>
<feature type="domain" description="DNA2/NAM7 helicase helicase" evidence="6">
    <location>
        <begin position="342"/>
        <end position="475"/>
    </location>
</feature>
<dbReference type="Pfam" id="PF13087">
    <property type="entry name" value="AAA_12"/>
    <property type="match status" value="1"/>
</dbReference>
<accession>A0A917WYX7</accession>
<evidence type="ECO:0000256" key="1">
    <source>
        <dbReference type="ARBA" id="ARBA00007913"/>
    </source>
</evidence>
<dbReference type="PANTHER" id="PTHR43788">
    <property type="entry name" value="DNA2/NAM7 HELICASE FAMILY MEMBER"/>
    <property type="match status" value="1"/>
</dbReference>
<dbReference type="Proteomes" id="UP000618460">
    <property type="component" value="Unassembled WGS sequence"/>
</dbReference>
<dbReference type="GO" id="GO:0016787">
    <property type="term" value="F:hydrolase activity"/>
    <property type="evidence" value="ECO:0007669"/>
    <property type="project" value="UniProtKB-KW"/>
</dbReference>
<reference evidence="9" key="1">
    <citation type="journal article" date="2014" name="Int. J. Syst. Evol. Microbiol.">
        <title>Complete genome sequence of Corynebacterium casei LMG S-19264T (=DSM 44701T), isolated from a smear-ripened cheese.</title>
        <authorList>
            <consortium name="US DOE Joint Genome Institute (JGI-PGF)"/>
            <person name="Walter F."/>
            <person name="Albersmeier A."/>
            <person name="Kalinowski J."/>
            <person name="Ruckert C."/>
        </authorList>
    </citation>
    <scope>NUCLEOTIDE SEQUENCE</scope>
    <source>
        <strain evidence="9">CGMCC 1.6333</strain>
    </source>
</reference>
<dbReference type="InterPro" id="IPR041677">
    <property type="entry name" value="DNA2/NAM7_AAA_11"/>
</dbReference>
<dbReference type="InterPro" id="IPR027417">
    <property type="entry name" value="P-loop_NTPase"/>
</dbReference>
<dbReference type="GO" id="GO:0005524">
    <property type="term" value="F:ATP binding"/>
    <property type="evidence" value="ECO:0007669"/>
    <property type="project" value="UniProtKB-KW"/>
</dbReference>
<keyword evidence="5" id="KW-0067">ATP-binding</keyword>
<gene>
    <name evidence="9" type="ORF">GCM10011351_30550</name>
</gene>
<dbReference type="InterPro" id="IPR041679">
    <property type="entry name" value="DNA2/NAM7-like_C"/>
</dbReference>
<feature type="domain" description="DNA2/NAM7 helicase-like C-terminal" evidence="7">
    <location>
        <begin position="1103"/>
        <end position="1288"/>
    </location>
</feature>
<dbReference type="Gene3D" id="3.40.960.10">
    <property type="entry name" value="VSR Endonuclease"/>
    <property type="match status" value="1"/>
</dbReference>
<evidence type="ECO:0000256" key="5">
    <source>
        <dbReference type="ARBA" id="ARBA00022840"/>
    </source>
</evidence>
<dbReference type="SUPFAM" id="SSF52980">
    <property type="entry name" value="Restriction endonuclease-like"/>
    <property type="match status" value="1"/>
</dbReference>
<keyword evidence="2" id="KW-0547">Nucleotide-binding</keyword>
<evidence type="ECO:0000256" key="2">
    <source>
        <dbReference type="ARBA" id="ARBA00022741"/>
    </source>
</evidence>
<reference evidence="9" key="2">
    <citation type="submission" date="2020-09" db="EMBL/GenBank/DDBJ databases">
        <authorList>
            <person name="Sun Q."/>
            <person name="Zhou Y."/>
        </authorList>
    </citation>
    <scope>NUCLEOTIDE SEQUENCE</scope>
    <source>
        <strain evidence="9">CGMCC 1.6333</strain>
    </source>
</reference>
<dbReference type="PANTHER" id="PTHR43788:SF8">
    <property type="entry name" value="DNA-BINDING PROTEIN SMUBP-2"/>
    <property type="match status" value="1"/>
</dbReference>
<keyword evidence="4" id="KW-0347">Helicase</keyword>
<dbReference type="InterPro" id="IPR049468">
    <property type="entry name" value="Restrct_endonuc-II-like_dom"/>
</dbReference>
<dbReference type="SUPFAM" id="SSF52540">
    <property type="entry name" value="P-loop containing nucleoside triphosphate hydrolases"/>
    <property type="match status" value="1"/>
</dbReference>
<dbReference type="GO" id="GO:0043139">
    <property type="term" value="F:5'-3' DNA helicase activity"/>
    <property type="evidence" value="ECO:0007669"/>
    <property type="project" value="TreeGrafter"/>
</dbReference>
<proteinExistence type="inferred from homology"/>
<name>A0A917WYX7_9BACI</name>
<dbReference type="RefSeq" id="WP_117157072.1">
    <property type="nucleotide sequence ID" value="NZ_BMLG01000029.1"/>
</dbReference>
<protein>
    <submittedName>
        <fullName evidence="9">ATPase AAA</fullName>
    </submittedName>
</protein>
<evidence type="ECO:0000313" key="10">
    <source>
        <dbReference type="Proteomes" id="UP000618460"/>
    </source>
</evidence>
<comment type="similarity">
    <text evidence="1">Belongs to the DNA2/NAM7 helicase family.</text>
</comment>
<dbReference type="EMBL" id="BMLG01000029">
    <property type="protein sequence ID" value="GGM42426.1"/>
    <property type="molecule type" value="Genomic_DNA"/>
</dbReference>
<dbReference type="InterPro" id="IPR011335">
    <property type="entry name" value="Restrct_endonuc-II-like"/>
</dbReference>
<dbReference type="Gene3D" id="3.40.50.300">
    <property type="entry name" value="P-loop containing nucleotide triphosphate hydrolases"/>
    <property type="match status" value="3"/>
</dbReference>
<sequence>MSDQTAIARIFEYLLAVKNLNEKIPRSISAYEKVWWQKDLPNRQGCFLYGTGTIETAWLEVHKQKIPAAPKPPVLVKEWIEDWEDPTKLPKRVSQTDEKLQDDQERLKVYKDWLEKKWKPWSEEATTKLAIQSLYDQLFTIYQQIQRDGDDLEMTWGHGLLNWEFETEAIQRHLLVTKMELQFRAKRGIFALVPTSKGKQMETDMLLNLPIPNLTEIMEMDSQLTDPDLDLWNEQAVGPLLEELVHTFSANGTYSNDIGRPTDVNEEPVITYSPAIILRKSGTSLWLNELNTAIEKIKNGYPVPNIIKQLTTYDQEIDLEHAAEKKKEWEAVGGNLLFPLETNNEQRLIAKKLAEHDGVLVQGPPGTGKSHTIANLISHLLAHGKRVLVTSEKERALQVIRDKIPEQIRALCVSVLGGDARSVQEIEDSIKHIADSLDNKQPEILDKNVRDLTKEMETTKEKIANWDDLINKIAEKENEKVEIGAEVYTPLEASKWLIEHQAYNGLPDVVTLSDPYPLSEQENKTFFQLLGEITTEERASFAMYRPRTNELVEPPVFERAATDFAAVEQKAIEMEKYIIDWKLNGLKFTFSIEEKRDLTIEIMEKLNHIREAPWQKLLLHELVTDPTRLGVWTDFYQETYDRVETIESLTKELIEDEISVATDQNTNLLIEDLQAIEARLAEDKSIGWLFQNIVGRKYNYIFETCTINGLPIRHKEDVVKIRKYLEKNVLIQKLVLKWNRTMQEYQGPLVEEIQNRLSITVKLLLDDMEKILTWDRDVIEKINPIRDEVGIPKEPVWDSLDWFTLLEQGLTAILAQQKRDEAKQIFQQTMEYLYKESLNANAHPLLDQLIVANREKDPAKWKVAWNELKRLENAAARFAHFQELKKRLQAVAPVWVEELEQQGGQGKVVTPPLHLKEAWKWQQLSAWVEEVHNRPSLEEIEENLQLEKKKEIRLIKELVATSTWKAQIERTTTEQKRSLFAWTKAIQRIGKGTGKYTDIYRKEASKEMATARGAIPVWIMPIKSVIENLALIEDQFDVVIVDESSQSNLFSLSALLRGKKAVIVGDDNQISPESVGTDIGEVHELIERYLSDVPNKLQFEMRTSLYDTASRVFDSKIILKEHFRSVPEIIQFSNDFMYDGMIDPLRLPLGKGALDPPVSAARVEGGHRNEKTKKAINEPEAEAIVAAIAKACADPRYLDKTMGVISLQGHDQAKLIEGKLRDTIGEEEMVKRKLLCGDAYSFQGDERDVMYLSLVAAPNVRIGVMTSRSAYQRFNVAASRARDQMILFHSVDLADLNPEGARYKLLKYCQNPVRAQDEIGIVDENFDSKLEEDIYGIIKAKGYRVVPQVHVGTVGKKIDLVVEGMRNRLAIECDGDHWHGLEKWKEDMDRQRVLERVGWTFWRIRGSDFYLDREKSLEPLWEKLDEMGIEKIQ</sequence>
<organism evidence="9 10">
    <name type="scientific">Paraliobacillus quinghaiensis</name>
    <dbReference type="NCBI Taxonomy" id="470815"/>
    <lineage>
        <taxon>Bacteria</taxon>
        <taxon>Bacillati</taxon>
        <taxon>Bacillota</taxon>
        <taxon>Bacilli</taxon>
        <taxon>Bacillales</taxon>
        <taxon>Bacillaceae</taxon>
        <taxon>Paraliobacillus</taxon>
    </lineage>
</organism>
<dbReference type="Pfam" id="PF13086">
    <property type="entry name" value="AAA_11"/>
    <property type="match status" value="2"/>
</dbReference>
<evidence type="ECO:0000259" key="8">
    <source>
        <dbReference type="Pfam" id="PF18741"/>
    </source>
</evidence>